<keyword evidence="8" id="KW-1185">Reference proteome</keyword>
<proteinExistence type="predicted"/>
<evidence type="ECO:0000256" key="3">
    <source>
        <dbReference type="ARBA" id="ARBA00022989"/>
    </source>
</evidence>
<feature type="transmembrane region" description="Helical" evidence="5">
    <location>
        <begin position="277"/>
        <end position="302"/>
    </location>
</feature>
<dbReference type="InterPro" id="IPR013057">
    <property type="entry name" value="AA_transpt_TM"/>
</dbReference>
<feature type="transmembrane region" description="Helical" evidence="5">
    <location>
        <begin position="212"/>
        <end position="236"/>
    </location>
</feature>
<feature type="transmembrane region" description="Helical" evidence="5">
    <location>
        <begin position="242"/>
        <end position="265"/>
    </location>
</feature>
<feature type="domain" description="Amino acid transporter transmembrane" evidence="6">
    <location>
        <begin position="2"/>
        <end position="297"/>
    </location>
</feature>
<comment type="subcellular location">
    <subcellularLocation>
        <location evidence="1">Membrane</location>
        <topology evidence="1">Multi-pass membrane protein</topology>
    </subcellularLocation>
</comment>
<dbReference type="PANTHER" id="PTHR22950">
    <property type="entry name" value="AMINO ACID TRANSPORTER"/>
    <property type="match status" value="1"/>
</dbReference>
<keyword evidence="4 5" id="KW-0472">Membrane</keyword>
<evidence type="ECO:0000256" key="2">
    <source>
        <dbReference type="ARBA" id="ARBA00022692"/>
    </source>
</evidence>
<name>A0A2G8L7L8_STIJA</name>
<feature type="transmembrane region" description="Helical" evidence="5">
    <location>
        <begin position="16"/>
        <end position="37"/>
    </location>
</feature>
<evidence type="ECO:0000313" key="8">
    <source>
        <dbReference type="Proteomes" id="UP000230750"/>
    </source>
</evidence>
<sequence>MAFVILPLSCLPKIGFLSYTSSFSVISMTFFMIVVVVEKFRLPCPIPHPQLMTTAEPYYTEATQGWDSMKASSHDNSTCQPKYVTISVDTAYAIPTMTFSFVCHTAVIPIYKELSSPTKARMLGVSVTALLACFVLYFTTGIFGYLTFYENVNSELLLSYSQYPSPIPIISVVRLIVLIAIIFHLPVIHFPCRISLMMLMQMILPRMAPSRAYVIGIHVTSTLILLSTITFIALVVPDIRVIFGLFGATSSVCLMLFLPSLFYILIAPGALYSPRKIIPCVMFVSSFLILGVSLTTIIYGFVHPKK</sequence>
<dbReference type="OrthoDB" id="28208at2759"/>
<organism evidence="7 8">
    <name type="scientific">Stichopus japonicus</name>
    <name type="common">Sea cucumber</name>
    <dbReference type="NCBI Taxonomy" id="307972"/>
    <lineage>
        <taxon>Eukaryota</taxon>
        <taxon>Metazoa</taxon>
        <taxon>Echinodermata</taxon>
        <taxon>Eleutherozoa</taxon>
        <taxon>Echinozoa</taxon>
        <taxon>Holothuroidea</taxon>
        <taxon>Aspidochirotacea</taxon>
        <taxon>Aspidochirotida</taxon>
        <taxon>Stichopodidae</taxon>
        <taxon>Apostichopus</taxon>
    </lineage>
</organism>
<dbReference type="GO" id="GO:0005886">
    <property type="term" value="C:plasma membrane"/>
    <property type="evidence" value="ECO:0007669"/>
    <property type="project" value="TreeGrafter"/>
</dbReference>
<dbReference type="AlphaFoldDB" id="A0A2G8L7L8"/>
<evidence type="ECO:0000313" key="7">
    <source>
        <dbReference type="EMBL" id="PIK56130.1"/>
    </source>
</evidence>
<keyword evidence="3 5" id="KW-1133">Transmembrane helix</keyword>
<comment type="caution">
    <text evidence="7">The sequence shown here is derived from an EMBL/GenBank/DDBJ whole genome shotgun (WGS) entry which is preliminary data.</text>
</comment>
<reference evidence="7 8" key="1">
    <citation type="journal article" date="2017" name="PLoS Biol.">
        <title>The sea cucumber genome provides insights into morphological evolution and visceral regeneration.</title>
        <authorList>
            <person name="Zhang X."/>
            <person name="Sun L."/>
            <person name="Yuan J."/>
            <person name="Sun Y."/>
            <person name="Gao Y."/>
            <person name="Zhang L."/>
            <person name="Li S."/>
            <person name="Dai H."/>
            <person name="Hamel J.F."/>
            <person name="Liu C."/>
            <person name="Yu Y."/>
            <person name="Liu S."/>
            <person name="Lin W."/>
            <person name="Guo K."/>
            <person name="Jin S."/>
            <person name="Xu P."/>
            <person name="Storey K.B."/>
            <person name="Huan P."/>
            <person name="Zhang T."/>
            <person name="Zhou Y."/>
            <person name="Zhang J."/>
            <person name="Lin C."/>
            <person name="Li X."/>
            <person name="Xing L."/>
            <person name="Huo D."/>
            <person name="Sun M."/>
            <person name="Wang L."/>
            <person name="Mercier A."/>
            <person name="Li F."/>
            <person name="Yang H."/>
            <person name="Xiang J."/>
        </authorList>
    </citation>
    <scope>NUCLEOTIDE SEQUENCE [LARGE SCALE GENOMIC DNA]</scope>
    <source>
        <strain evidence="7">Shaxun</strain>
        <tissue evidence="7">Muscle</tissue>
    </source>
</reference>
<keyword evidence="2 5" id="KW-0812">Transmembrane</keyword>
<dbReference type="Pfam" id="PF01490">
    <property type="entry name" value="Aa_trans"/>
    <property type="match status" value="1"/>
</dbReference>
<dbReference type="STRING" id="307972.A0A2G8L7L8"/>
<evidence type="ECO:0000256" key="5">
    <source>
        <dbReference type="SAM" id="Phobius"/>
    </source>
</evidence>
<feature type="transmembrane region" description="Helical" evidence="5">
    <location>
        <begin position="123"/>
        <end position="147"/>
    </location>
</feature>
<dbReference type="EMBL" id="MRZV01000187">
    <property type="protein sequence ID" value="PIK56130.1"/>
    <property type="molecule type" value="Genomic_DNA"/>
</dbReference>
<evidence type="ECO:0000256" key="1">
    <source>
        <dbReference type="ARBA" id="ARBA00004141"/>
    </source>
</evidence>
<dbReference type="PANTHER" id="PTHR22950:SF702">
    <property type="entry name" value="AMINO ACID TRANSPORTER PROTEIN"/>
    <property type="match status" value="1"/>
</dbReference>
<dbReference type="GO" id="GO:0015186">
    <property type="term" value="F:L-glutamine transmembrane transporter activity"/>
    <property type="evidence" value="ECO:0007669"/>
    <property type="project" value="TreeGrafter"/>
</dbReference>
<protein>
    <submittedName>
        <fullName evidence="7">Putative sodium-coupled neutral amino acid transporter 6 isoform X3</fullName>
    </submittedName>
</protein>
<accession>A0A2G8L7L8</accession>
<feature type="transmembrane region" description="Helical" evidence="5">
    <location>
        <begin position="167"/>
        <end position="191"/>
    </location>
</feature>
<gene>
    <name evidence="7" type="ORF">BSL78_06949</name>
</gene>
<evidence type="ECO:0000256" key="4">
    <source>
        <dbReference type="ARBA" id="ARBA00023136"/>
    </source>
</evidence>
<evidence type="ECO:0000259" key="6">
    <source>
        <dbReference type="Pfam" id="PF01490"/>
    </source>
</evidence>
<dbReference type="Proteomes" id="UP000230750">
    <property type="component" value="Unassembled WGS sequence"/>
</dbReference>